<dbReference type="InterPro" id="IPR051295">
    <property type="entry name" value="LGI_related"/>
</dbReference>
<feature type="domain" description="LRRCT" evidence="4">
    <location>
        <begin position="129"/>
        <end position="181"/>
    </location>
</feature>
<dbReference type="InterPro" id="IPR032675">
    <property type="entry name" value="LRR_dom_sf"/>
</dbReference>
<reference evidence="5" key="1">
    <citation type="submission" date="2023-07" db="EMBL/GenBank/DDBJ databases">
        <authorList>
            <person name="Stuckert A."/>
        </authorList>
    </citation>
    <scope>NUCLEOTIDE SEQUENCE</scope>
</reference>
<dbReference type="PANTHER" id="PTHR24367:SF319">
    <property type="entry name" value="LEUCINE-RICH REPEAT LGI FAMILY MEMBER 4"/>
    <property type="match status" value="1"/>
</dbReference>
<name>A0ABN9KPX2_9NEOB</name>
<keyword evidence="2" id="KW-0732">Signal</keyword>
<dbReference type="Proteomes" id="UP001176940">
    <property type="component" value="Unassembled WGS sequence"/>
</dbReference>
<dbReference type="EMBL" id="CAUEEQ010001171">
    <property type="protein sequence ID" value="CAJ0919090.1"/>
    <property type="molecule type" value="Genomic_DNA"/>
</dbReference>
<accession>A0ABN9KPX2</accession>
<proteinExistence type="predicted"/>
<dbReference type="SUPFAM" id="SSF52058">
    <property type="entry name" value="L domain-like"/>
    <property type="match status" value="1"/>
</dbReference>
<evidence type="ECO:0000256" key="2">
    <source>
        <dbReference type="ARBA" id="ARBA00022729"/>
    </source>
</evidence>
<comment type="caution">
    <text evidence="5">The sequence shown here is derived from an EMBL/GenBank/DDBJ whole genome shotgun (WGS) entry which is preliminary data.</text>
</comment>
<evidence type="ECO:0000313" key="5">
    <source>
        <dbReference type="EMBL" id="CAJ0919090.1"/>
    </source>
</evidence>
<keyword evidence="1" id="KW-0433">Leucine-rich repeat</keyword>
<evidence type="ECO:0000259" key="4">
    <source>
        <dbReference type="SMART" id="SM00082"/>
    </source>
</evidence>
<keyword evidence="6" id="KW-1185">Reference proteome</keyword>
<dbReference type="InterPro" id="IPR000483">
    <property type="entry name" value="Cys-rich_flank_reg_C"/>
</dbReference>
<evidence type="ECO:0000313" key="6">
    <source>
        <dbReference type="Proteomes" id="UP001176940"/>
    </source>
</evidence>
<gene>
    <name evidence="5" type="ORF">RIMI_LOCUS934764</name>
</gene>
<evidence type="ECO:0000256" key="3">
    <source>
        <dbReference type="ARBA" id="ARBA00022737"/>
    </source>
</evidence>
<evidence type="ECO:0000256" key="1">
    <source>
        <dbReference type="ARBA" id="ARBA00022614"/>
    </source>
</evidence>
<dbReference type="Pfam" id="PF13855">
    <property type="entry name" value="LRR_8"/>
    <property type="match status" value="1"/>
</dbReference>
<dbReference type="PROSITE" id="PS51450">
    <property type="entry name" value="LRR"/>
    <property type="match status" value="1"/>
</dbReference>
<sequence>MGRRNQYHHYTLNGKPLGKSDREKDLGILVNDKLTWSSQCQAAAAKANRIMGLFTSCSFEEISDDAFLKLKHLEYLFIENNNIKQISGNALRGLRSLIHLSLANNHLESLPSGLFRTLTAIKHIDLRGNPLHCDCQIKWLVQWAHGAGKNVAMWPPLPCEEPAKVKGKGLHELNEGDFYCVSSS</sequence>
<organism evidence="5 6">
    <name type="scientific">Ranitomeya imitator</name>
    <name type="common">mimic poison frog</name>
    <dbReference type="NCBI Taxonomy" id="111125"/>
    <lineage>
        <taxon>Eukaryota</taxon>
        <taxon>Metazoa</taxon>
        <taxon>Chordata</taxon>
        <taxon>Craniata</taxon>
        <taxon>Vertebrata</taxon>
        <taxon>Euteleostomi</taxon>
        <taxon>Amphibia</taxon>
        <taxon>Batrachia</taxon>
        <taxon>Anura</taxon>
        <taxon>Neobatrachia</taxon>
        <taxon>Hyloidea</taxon>
        <taxon>Dendrobatidae</taxon>
        <taxon>Dendrobatinae</taxon>
        <taxon>Ranitomeya</taxon>
    </lineage>
</organism>
<protein>
    <recommendedName>
        <fullName evidence="4">LRRCT domain-containing protein</fullName>
    </recommendedName>
</protein>
<dbReference type="SMART" id="SM00369">
    <property type="entry name" value="LRR_TYP"/>
    <property type="match status" value="2"/>
</dbReference>
<keyword evidence="3" id="KW-0677">Repeat</keyword>
<dbReference type="InterPro" id="IPR001611">
    <property type="entry name" value="Leu-rich_rpt"/>
</dbReference>
<dbReference type="InterPro" id="IPR003591">
    <property type="entry name" value="Leu-rich_rpt_typical-subtyp"/>
</dbReference>
<dbReference type="Gene3D" id="3.80.10.10">
    <property type="entry name" value="Ribonuclease Inhibitor"/>
    <property type="match status" value="1"/>
</dbReference>
<dbReference type="PANTHER" id="PTHR24367">
    <property type="entry name" value="LEUCINE-RICH REPEAT-CONTAINING PROTEIN"/>
    <property type="match status" value="1"/>
</dbReference>
<dbReference type="SMART" id="SM00082">
    <property type="entry name" value="LRRCT"/>
    <property type="match status" value="1"/>
</dbReference>